<feature type="region of interest" description="Disordered" evidence="1">
    <location>
        <begin position="61"/>
        <end position="81"/>
    </location>
</feature>
<sequence>MKHHLEDLMASKTNVMIDDHSNFKTIIQSTINEWNKEAIVAIENGTNLLMNSFPLTEEAIQKSTNSVKSDIENDKKTKKVT</sequence>
<proteinExistence type="predicted"/>
<dbReference type="EMBL" id="VUJU01002218">
    <property type="protein sequence ID" value="KAF0762122.1"/>
    <property type="molecule type" value="Genomic_DNA"/>
</dbReference>
<dbReference type="AlphaFoldDB" id="A0A6G0YVU3"/>
<evidence type="ECO:0000313" key="3">
    <source>
        <dbReference type="Proteomes" id="UP000478052"/>
    </source>
</evidence>
<organism evidence="2 3">
    <name type="scientific">Aphis craccivora</name>
    <name type="common">Cowpea aphid</name>
    <dbReference type="NCBI Taxonomy" id="307492"/>
    <lineage>
        <taxon>Eukaryota</taxon>
        <taxon>Metazoa</taxon>
        <taxon>Ecdysozoa</taxon>
        <taxon>Arthropoda</taxon>
        <taxon>Hexapoda</taxon>
        <taxon>Insecta</taxon>
        <taxon>Pterygota</taxon>
        <taxon>Neoptera</taxon>
        <taxon>Paraneoptera</taxon>
        <taxon>Hemiptera</taxon>
        <taxon>Sternorrhyncha</taxon>
        <taxon>Aphidomorpha</taxon>
        <taxon>Aphidoidea</taxon>
        <taxon>Aphididae</taxon>
        <taxon>Aphidini</taxon>
        <taxon>Aphis</taxon>
        <taxon>Aphis</taxon>
    </lineage>
</organism>
<name>A0A6G0YVU3_APHCR</name>
<evidence type="ECO:0000256" key="1">
    <source>
        <dbReference type="SAM" id="MobiDB-lite"/>
    </source>
</evidence>
<keyword evidence="3" id="KW-1185">Reference proteome</keyword>
<comment type="caution">
    <text evidence="2">The sequence shown here is derived from an EMBL/GenBank/DDBJ whole genome shotgun (WGS) entry which is preliminary data.</text>
</comment>
<evidence type="ECO:0000313" key="2">
    <source>
        <dbReference type="EMBL" id="KAF0762122.1"/>
    </source>
</evidence>
<dbReference type="Proteomes" id="UP000478052">
    <property type="component" value="Unassembled WGS sequence"/>
</dbReference>
<protein>
    <submittedName>
        <fullName evidence="2">Uncharacterized protein</fullName>
    </submittedName>
</protein>
<dbReference type="OrthoDB" id="6618587at2759"/>
<accession>A0A6G0YVU3</accession>
<reference evidence="2 3" key="1">
    <citation type="submission" date="2019-08" db="EMBL/GenBank/DDBJ databases">
        <title>Whole genome of Aphis craccivora.</title>
        <authorList>
            <person name="Voronova N.V."/>
            <person name="Shulinski R.S."/>
            <person name="Bandarenka Y.V."/>
            <person name="Zhorov D.G."/>
            <person name="Warner D."/>
        </authorList>
    </citation>
    <scope>NUCLEOTIDE SEQUENCE [LARGE SCALE GENOMIC DNA]</scope>
    <source>
        <strain evidence="2">180601</strain>
        <tissue evidence="2">Whole Body</tissue>
    </source>
</reference>
<gene>
    <name evidence="2" type="ORF">FWK35_00023113</name>
</gene>